<evidence type="ECO:0000313" key="1">
    <source>
        <dbReference type="EMBL" id="WUX36838.1"/>
    </source>
</evidence>
<dbReference type="Proteomes" id="UP001431926">
    <property type="component" value="Chromosome"/>
</dbReference>
<dbReference type="EMBL" id="CP109491">
    <property type="protein sequence ID" value="WUX36838.1"/>
    <property type="molecule type" value="Genomic_DNA"/>
</dbReference>
<keyword evidence="2" id="KW-1185">Reference proteome</keyword>
<name>A0ABZ1ZE57_STRAQ</name>
<gene>
    <name evidence="1" type="ORF">OG367_11605</name>
</gene>
<sequence length="93" mass="10510">MNTRDHICERDGCQLHVELVLIADMPLPASHCGDACRDYDWLRRGVEAMEQTPRTLAMAAGLREVGRMLNSRRDPTDVDRLLDFRITSGGDLL</sequence>
<evidence type="ECO:0000313" key="2">
    <source>
        <dbReference type="Proteomes" id="UP001431926"/>
    </source>
</evidence>
<protein>
    <submittedName>
        <fullName evidence="1">Uncharacterized protein</fullName>
    </submittedName>
</protein>
<organism evidence="1 2">
    <name type="scientific">Streptomyces anulatus</name>
    <name type="common">Streptomyces chrysomallus</name>
    <dbReference type="NCBI Taxonomy" id="1892"/>
    <lineage>
        <taxon>Bacteria</taxon>
        <taxon>Bacillati</taxon>
        <taxon>Actinomycetota</taxon>
        <taxon>Actinomycetes</taxon>
        <taxon>Kitasatosporales</taxon>
        <taxon>Streptomycetaceae</taxon>
        <taxon>Streptomyces</taxon>
    </lineage>
</organism>
<proteinExistence type="predicted"/>
<reference evidence="1" key="1">
    <citation type="submission" date="2022-10" db="EMBL/GenBank/DDBJ databases">
        <title>The complete genomes of actinobacterial strains from the NBC collection.</title>
        <authorList>
            <person name="Joergensen T.S."/>
            <person name="Alvarez Arevalo M."/>
            <person name="Sterndorff E.B."/>
            <person name="Faurdal D."/>
            <person name="Vuksanovic O."/>
            <person name="Mourched A.-S."/>
            <person name="Charusanti P."/>
            <person name="Shaw S."/>
            <person name="Blin K."/>
            <person name="Weber T."/>
        </authorList>
    </citation>
    <scope>NUCLEOTIDE SEQUENCE</scope>
    <source>
        <strain evidence="1">NBC_01436</strain>
    </source>
</reference>
<accession>A0ABZ1ZE57</accession>
<dbReference type="RefSeq" id="WP_329355737.1">
    <property type="nucleotide sequence ID" value="NZ_CP109490.1"/>
</dbReference>